<name>A0A132NX55_GIAIN</name>
<evidence type="ECO:0000313" key="1">
    <source>
        <dbReference type="EMBL" id="KWX14665.1"/>
    </source>
</evidence>
<dbReference type="EMBL" id="JXTI01000026">
    <property type="protein sequence ID" value="KWX14665.1"/>
    <property type="molecule type" value="Genomic_DNA"/>
</dbReference>
<dbReference type="OrthoDB" id="10256647at2759"/>
<sequence>MIAYRYYSIAQKTRFMQHSLTHAPIFMHGEPEPSYSLRLFNDVDRISLKEMEAMERLHRELALQRQMQQEDRSSQLRTGIRRPCSSQLPIAEASFRSFGTSLPQHEEDPDDLVIGAARRLDHIIDDRKTSRRVVPTASNKQYPVHEYLYARKGEGYKGCTPPPGQDLVFTNTSNNSESNYTLASGASTLKIRGHSNVSMHHRMSSSHTNLSRPENGAELRRDAPLLVVTSPKATRLNRLSVQSPMLRSAHTPTTPFISSSPAKSLKSPSAWVETLPSIANVEYIASLTPVRKPGADARISSSLTEPSDELKGLALSPGTSCTLTFSN</sequence>
<organism evidence="1 2">
    <name type="scientific">Giardia duodenalis assemblage B</name>
    <dbReference type="NCBI Taxonomy" id="1394984"/>
    <lineage>
        <taxon>Eukaryota</taxon>
        <taxon>Metamonada</taxon>
        <taxon>Diplomonadida</taxon>
        <taxon>Hexamitidae</taxon>
        <taxon>Giardiinae</taxon>
        <taxon>Giardia</taxon>
    </lineage>
</organism>
<protein>
    <submittedName>
        <fullName evidence="1">Uncharacterized protein</fullName>
    </submittedName>
</protein>
<proteinExistence type="predicted"/>
<dbReference type="AlphaFoldDB" id="A0A132NX55"/>
<accession>A0A132NX55</accession>
<gene>
    <name evidence="1" type="ORF">QR46_1329</name>
</gene>
<dbReference type="VEuPathDB" id="GiardiaDB:QR46_1329"/>
<evidence type="ECO:0000313" key="2">
    <source>
        <dbReference type="Proteomes" id="UP000070089"/>
    </source>
</evidence>
<dbReference type="Proteomes" id="UP000070089">
    <property type="component" value="Unassembled WGS sequence"/>
</dbReference>
<comment type="caution">
    <text evidence="1">The sequence shown here is derived from an EMBL/GenBank/DDBJ whole genome shotgun (WGS) entry which is preliminary data.</text>
</comment>
<reference evidence="1 2" key="1">
    <citation type="journal article" date="2015" name="Mol. Biochem. Parasitol.">
        <title>Identification of polymorphic genes for use in assemblage B genotyping assays through comparative genomics of multiple assemblage B Giardia duodenalis isolates.</title>
        <authorList>
            <person name="Wielinga C."/>
            <person name="Thompson R.C."/>
            <person name="Monis P."/>
            <person name="Ryan U."/>
        </authorList>
    </citation>
    <scope>NUCLEOTIDE SEQUENCE [LARGE SCALE GENOMIC DNA]</scope>
    <source>
        <strain evidence="1 2">BAH15c1</strain>
    </source>
</reference>